<sequence length="140" mass="16268">MEIAEVFTHRYHVNMRTALRLVRGWSQRDAADRWNERWPADPKTFKNFSYWELWPAETGHAPSLEVLGRLAELYECRVADLVNDIGDHRPADSAFRQHQQLAALEKPDAEHARRQRAAASHRQAASPSPRSRESARTRRT</sequence>
<dbReference type="RefSeq" id="WP_143250013.1">
    <property type="nucleotide sequence ID" value="NZ_BAABIB010000080.1"/>
</dbReference>
<feature type="domain" description="HTH cro/C1-type" evidence="2">
    <location>
        <begin position="57"/>
        <end position="81"/>
    </location>
</feature>
<proteinExistence type="predicted"/>
<dbReference type="Gene3D" id="1.10.260.40">
    <property type="entry name" value="lambda repressor-like DNA-binding domains"/>
    <property type="match status" value="1"/>
</dbReference>
<feature type="region of interest" description="Disordered" evidence="1">
    <location>
        <begin position="101"/>
        <end position="140"/>
    </location>
</feature>
<protein>
    <recommendedName>
        <fullName evidence="2">HTH cro/C1-type domain-containing protein</fullName>
    </recommendedName>
</protein>
<reference evidence="4" key="1">
    <citation type="journal article" date="2019" name="Int. J. Syst. Evol. Microbiol.">
        <title>The Global Catalogue of Microorganisms (GCM) 10K type strain sequencing project: providing services to taxonomists for standard genome sequencing and annotation.</title>
        <authorList>
            <consortium name="The Broad Institute Genomics Platform"/>
            <consortium name="The Broad Institute Genome Sequencing Center for Infectious Disease"/>
            <person name="Wu L."/>
            <person name="Ma J."/>
        </authorList>
    </citation>
    <scope>NUCLEOTIDE SEQUENCE [LARGE SCALE GENOMIC DNA]</scope>
    <source>
        <strain evidence="4">JCM 18054</strain>
    </source>
</reference>
<evidence type="ECO:0000313" key="4">
    <source>
        <dbReference type="Proteomes" id="UP001500192"/>
    </source>
</evidence>
<dbReference type="InterPro" id="IPR001387">
    <property type="entry name" value="Cro/C1-type_HTH"/>
</dbReference>
<evidence type="ECO:0000259" key="2">
    <source>
        <dbReference type="PROSITE" id="PS50943"/>
    </source>
</evidence>
<gene>
    <name evidence="3" type="ORF">GCM10023214_44360</name>
</gene>
<dbReference type="InterPro" id="IPR010982">
    <property type="entry name" value="Lambda_DNA-bd_dom_sf"/>
</dbReference>
<organism evidence="3 4">
    <name type="scientific">Amycolatopsis dongchuanensis</name>
    <dbReference type="NCBI Taxonomy" id="1070866"/>
    <lineage>
        <taxon>Bacteria</taxon>
        <taxon>Bacillati</taxon>
        <taxon>Actinomycetota</taxon>
        <taxon>Actinomycetes</taxon>
        <taxon>Pseudonocardiales</taxon>
        <taxon>Pseudonocardiaceae</taxon>
        <taxon>Amycolatopsis</taxon>
    </lineage>
</organism>
<evidence type="ECO:0000313" key="3">
    <source>
        <dbReference type="EMBL" id="GAA5168515.1"/>
    </source>
</evidence>
<name>A0ABP9QWN1_9PSEU</name>
<dbReference type="EMBL" id="BAABIB010000080">
    <property type="protein sequence ID" value="GAA5168515.1"/>
    <property type="molecule type" value="Genomic_DNA"/>
</dbReference>
<accession>A0ABP9QWN1</accession>
<evidence type="ECO:0000256" key="1">
    <source>
        <dbReference type="SAM" id="MobiDB-lite"/>
    </source>
</evidence>
<comment type="caution">
    <text evidence="3">The sequence shown here is derived from an EMBL/GenBank/DDBJ whole genome shotgun (WGS) entry which is preliminary data.</text>
</comment>
<feature type="compositionally biased region" description="Low complexity" evidence="1">
    <location>
        <begin position="117"/>
        <end position="129"/>
    </location>
</feature>
<keyword evidence="4" id="KW-1185">Reference proteome</keyword>
<dbReference type="PROSITE" id="PS50943">
    <property type="entry name" value="HTH_CROC1"/>
    <property type="match status" value="1"/>
</dbReference>
<feature type="compositionally biased region" description="Basic and acidic residues" evidence="1">
    <location>
        <begin position="130"/>
        <end position="140"/>
    </location>
</feature>
<dbReference type="Proteomes" id="UP001500192">
    <property type="component" value="Unassembled WGS sequence"/>
</dbReference>